<evidence type="ECO:0000313" key="7">
    <source>
        <dbReference type="Proteomes" id="UP000092993"/>
    </source>
</evidence>
<dbReference type="GO" id="GO:0003984">
    <property type="term" value="F:acetolactate synthase activity"/>
    <property type="evidence" value="ECO:0007669"/>
    <property type="project" value="TreeGrafter"/>
</dbReference>
<name>A0A1C7M3P5_GRIFR</name>
<dbReference type="GO" id="GO:0009097">
    <property type="term" value="P:isoleucine biosynthetic process"/>
    <property type="evidence" value="ECO:0007669"/>
    <property type="project" value="TreeGrafter"/>
</dbReference>
<dbReference type="SUPFAM" id="SSF52518">
    <property type="entry name" value="Thiamin diphosphate-binding fold (THDP-binding)"/>
    <property type="match status" value="1"/>
</dbReference>
<evidence type="ECO:0000259" key="5">
    <source>
        <dbReference type="Pfam" id="PF00205"/>
    </source>
</evidence>
<dbReference type="InterPro" id="IPR029035">
    <property type="entry name" value="DHS-like_NAD/FAD-binding_dom"/>
</dbReference>
<dbReference type="InterPro" id="IPR012000">
    <property type="entry name" value="Thiamin_PyroP_enz_cen_dom"/>
</dbReference>
<gene>
    <name evidence="6" type="ORF">A0H81_08910</name>
</gene>
<evidence type="ECO:0000256" key="4">
    <source>
        <dbReference type="ARBA" id="ARBA00023128"/>
    </source>
</evidence>
<dbReference type="Gene3D" id="3.40.50.970">
    <property type="match status" value="1"/>
</dbReference>
<dbReference type="InterPro" id="IPR029061">
    <property type="entry name" value="THDP-binding"/>
</dbReference>
<accession>A0A1C7M3P5</accession>
<dbReference type="EMBL" id="LUGG01000011">
    <property type="protein sequence ID" value="OBZ71560.1"/>
    <property type="molecule type" value="Genomic_DNA"/>
</dbReference>
<dbReference type="AlphaFoldDB" id="A0A1C7M3P5"/>
<keyword evidence="3" id="KW-0786">Thiamine pyrophosphate</keyword>
<dbReference type="GO" id="GO:0030976">
    <property type="term" value="F:thiamine pyrophosphate binding"/>
    <property type="evidence" value="ECO:0007669"/>
    <property type="project" value="InterPro"/>
</dbReference>
<evidence type="ECO:0000256" key="2">
    <source>
        <dbReference type="ARBA" id="ARBA00007812"/>
    </source>
</evidence>
<dbReference type="STRING" id="5627.A0A1C7M3P5"/>
<feature type="domain" description="Thiamine pyrophosphate enzyme central" evidence="5">
    <location>
        <begin position="169"/>
        <end position="263"/>
    </location>
</feature>
<dbReference type="OrthoDB" id="2867507at2759"/>
<dbReference type="Proteomes" id="UP000092993">
    <property type="component" value="Unassembled WGS sequence"/>
</dbReference>
<dbReference type="GO" id="GO:0005948">
    <property type="term" value="C:acetolactate synthase complex"/>
    <property type="evidence" value="ECO:0007669"/>
    <property type="project" value="TreeGrafter"/>
</dbReference>
<dbReference type="InterPro" id="IPR045229">
    <property type="entry name" value="TPP_enz"/>
</dbReference>
<comment type="similarity">
    <text evidence="2">Belongs to the TPP enzyme family.</text>
</comment>
<keyword evidence="4" id="KW-0496">Mitochondrion</keyword>
<comment type="subcellular location">
    <subcellularLocation>
        <location evidence="1">Mitochondrion</location>
    </subcellularLocation>
</comment>
<evidence type="ECO:0000313" key="6">
    <source>
        <dbReference type="EMBL" id="OBZ71560.1"/>
    </source>
</evidence>
<dbReference type="GO" id="GO:0000287">
    <property type="term" value="F:magnesium ion binding"/>
    <property type="evidence" value="ECO:0007669"/>
    <property type="project" value="InterPro"/>
</dbReference>
<dbReference type="PANTHER" id="PTHR18968">
    <property type="entry name" value="THIAMINE PYROPHOSPHATE ENZYMES"/>
    <property type="match status" value="1"/>
</dbReference>
<dbReference type="GO" id="GO:0050660">
    <property type="term" value="F:flavin adenine dinucleotide binding"/>
    <property type="evidence" value="ECO:0007669"/>
    <property type="project" value="TreeGrafter"/>
</dbReference>
<dbReference type="PANTHER" id="PTHR18968:SF164">
    <property type="entry name" value="PYRUVATE DECARBOXYLASE"/>
    <property type="match status" value="1"/>
</dbReference>
<dbReference type="CDD" id="cd07035">
    <property type="entry name" value="TPP_PYR_POX_like"/>
    <property type="match status" value="1"/>
</dbReference>
<dbReference type="SUPFAM" id="SSF52467">
    <property type="entry name" value="DHS-like NAD/FAD-binding domain"/>
    <property type="match status" value="1"/>
</dbReference>
<dbReference type="Gene3D" id="3.40.50.1220">
    <property type="entry name" value="TPP-binding domain"/>
    <property type="match status" value="1"/>
</dbReference>
<proteinExistence type="inferred from homology"/>
<protein>
    <recommendedName>
        <fullName evidence="5">Thiamine pyrophosphate enzyme central domain-containing protein</fullName>
    </recommendedName>
</protein>
<evidence type="ECO:0000256" key="3">
    <source>
        <dbReference type="ARBA" id="ARBA00023052"/>
    </source>
</evidence>
<dbReference type="Pfam" id="PF00205">
    <property type="entry name" value="TPP_enzyme_M"/>
    <property type="match status" value="1"/>
</dbReference>
<keyword evidence="7" id="KW-1185">Reference proteome</keyword>
<comment type="caution">
    <text evidence="6">The sequence shown here is derived from an EMBL/GenBank/DDBJ whole genome shotgun (WGS) entry which is preliminary data.</text>
</comment>
<dbReference type="GO" id="GO:0009099">
    <property type="term" value="P:L-valine biosynthetic process"/>
    <property type="evidence" value="ECO:0007669"/>
    <property type="project" value="TreeGrafter"/>
</dbReference>
<evidence type="ECO:0000256" key="1">
    <source>
        <dbReference type="ARBA" id="ARBA00004173"/>
    </source>
</evidence>
<dbReference type="GO" id="GO:0005739">
    <property type="term" value="C:mitochondrion"/>
    <property type="evidence" value="ECO:0007669"/>
    <property type="project" value="UniProtKB-SubCell"/>
</dbReference>
<reference evidence="6 7" key="1">
    <citation type="submission" date="2016-03" db="EMBL/GenBank/DDBJ databases">
        <title>Whole genome sequencing of Grifola frondosa 9006-11.</title>
        <authorList>
            <person name="Min B."/>
            <person name="Park H."/>
            <person name="Kim J.-G."/>
            <person name="Cho H."/>
            <person name="Oh Y.-L."/>
            <person name="Kong W.-S."/>
            <person name="Choi I.-G."/>
        </authorList>
    </citation>
    <scope>NUCLEOTIDE SEQUENCE [LARGE SCALE GENOMIC DNA]</scope>
    <source>
        <strain evidence="6 7">9006-11</strain>
    </source>
</reference>
<sequence>MQSSSTGAGTLEAGLVIISYFPILAATIHLYSLNGSLIDVVTGEWFMHNADRGQVPVLIFAGGSPFTANGELRGSKNEWIMWLQDVPDQPAIVRQYMRFTAQIQSGKNAAKVAMRALQIATSHPKGPVYLWARREVTDEEVDPSAVEEALDKVKWPSVTGGGLSPQAVDTLTSALLNAEFPLIITANTGHNPGTFSLLAELSTTLAIGVHTSCPSSLCVPSTHPMFIGSSFGGKNKFLPEADVVLILDADIPWVDSMGNTPREGACVFVLDTDPLKRTFGWSHIDVEMLCQVDAEVAIGQLLGAVGAPSAEMQARIAGRTQMFVALHHYLVQELSTIETALAPDGATAWAPYVLATLRNAVCAGMPSGGRRVLWMNEVPGPQAGPAIEHASVHEGQWPGTHNHKSHQLVNA</sequence>
<organism evidence="6 7">
    <name type="scientific">Grifola frondosa</name>
    <name type="common">Maitake</name>
    <name type="synonym">Polyporus frondosus</name>
    <dbReference type="NCBI Taxonomy" id="5627"/>
    <lineage>
        <taxon>Eukaryota</taxon>
        <taxon>Fungi</taxon>
        <taxon>Dikarya</taxon>
        <taxon>Basidiomycota</taxon>
        <taxon>Agaricomycotina</taxon>
        <taxon>Agaricomycetes</taxon>
        <taxon>Polyporales</taxon>
        <taxon>Grifolaceae</taxon>
        <taxon>Grifola</taxon>
    </lineage>
</organism>